<feature type="region of interest" description="Disordered" evidence="5">
    <location>
        <begin position="572"/>
        <end position="684"/>
    </location>
</feature>
<keyword evidence="3" id="KW-0862">Zinc</keyword>
<dbReference type="OrthoDB" id="303107at2759"/>
<sequence length="684" mass="79231">MSRSKQSTPSLNEDHPAHKLTFVDDQIKQQLLKTPVKLLIEDDNYKTQLQELRSDWKYACCLQWFAFFKNAAKLSNETITADLIEEELVGLTEEHLMVKIPVALAATLIGSKVTIDDFSYRVRFLLGDSCKILGTEEAPIEFKQLSLVEKFALFYELIQKIQNTDQFRAQVEKYENDSELRFDSIFEKNDEESYYLLSDNRIYLRKLTNWPKYNIPHKFKRAKLSKPEEDLASIEPTLHWECVAIGIYEIHAFIDSIKSNKSMKPLFQNIKDHIDAIATDDLQTRKKILKRKRETQMTQLLSNRKRSSRIQLKEEQNKIEQERLAAEAEEEKQRQLKARKQRKLKQKENLIKKEVEERLRRTQASTSRTRTSFLTNLRGSTPATVEKPAESTEQATVVDTESPEDATNTTIAAAVEEPEAPKLNIDALDLKSLQEDEWLFQCPCGIHEKNYDDGTKQITCDKCHRWQHLKCQPRSVQQELVQNAEEPFICSYCKEDFELEVLEKLESEELARLEEERLRKLELLEKQRQRELAKIKRQEEEKIQQELERQQREELEKERERERERRIQERREALALNTTDSQTPEVEETPALPNMGTFASAPVVTVPSTNGETASSSTASVPIPQANEPAKELNVEQETQDYSTQPLPSSQPEIPAAVTETQQSVVDNETQELPSTQPEPTPQA</sequence>
<evidence type="ECO:0000256" key="1">
    <source>
        <dbReference type="ARBA" id="ARBA00022723"/>
    </source>
</evidence>
<dbReference type="EMBL" id="JAEUBG010003860">
    <property type="protein sequence ID" value="KAH3682198.1"/>
    <property type="molecule type" value="Genomic_DNA"/>
</dbReference>
<feature type="compositionally biased region" description="Polar residues" evidence="5">
    <location>
        <begin position="659"/>
        <end position="676"/>
    </location>
</feature>
<evidence type="ECO:0000256" key="5">
    <source>
        <dbReference type="SAM" id="MobiDB-lite"/>
    </source>
</evidence>
<name>A0A9P8Q109_WICPI</name>
<evidence type="ECO:0000256" key="3">
    <source>
        <dbReference type="ARBA" id="ARBA00022833"/>
    </source>
</evidence>
<dbReference type="GO" id="GO:0008270">
    <property type="term" value="F:zinc ion binding"/>
    <property type="evidence" value="ECO:0007669"/>
    <property type="project" value="UniProtKB-KW"/>
</dbReference>
<comment type="caution">
    <text evidence="6">The sequence shown here is derived from an EMBL/GenBank/DDBJ whole genome shotgun (WGS) entry which is preliminary data.</text>
</comment>
<keyword evidence="7" id="KW-1185">Reference proteome</keyword>
<reference evidence="6" key="2">
    <citation type="submission" date="2021-01" db="EMBL/GenBank/DDBJ databases">
        <authorList>
            <person name="Schikora-Tamarit M.A."/>
        </authorList>
    </citation>
    <scope>NUCLEOTIDE SEQUENCE</scope>
    <source>
        <strain evidence="6">CBS2887</strain>
    </source>
</reference>
<feature type="coiled-coil region" evidence="4">
    <location>
        <begin position="305"/>
        <end position="357"/>
    </location>
</feature>
<evidence type="ECO:0000313" key="6">
    <source>
        <dbReference type="EMBL" id="KAH3682198.1"/>
    </source>
</evidence>
<dbReference type="AlphaFoldDB" id="A0A9P8Q109"/>
<feature type="region of interest" description="Disordered" evidence="5">
    <location>
        <begin position="381"/>
        <end position="405"/>
    </location>
</feature>
<dbReference type="PROSITE" id="PS01359">
    <property type="entry name" value="ZF_PHD_1"/>
    <property type="match status" value="1"/>
</dbReference>
<dbReference type="InterPro" id="IPR011011">
    <property type="entry name" value="Znf_FYVE_PHD"/>
</dbReference>
<evidence type="ECO:0000313" key="7">
    <source>
        <dbReference type="Proteomes" id="UP000774326"/>
    </source>
</evidence>
<keyword evidence="1" id="KW-0479">Metal-binding</keyword>
<dbReference type="Gene3D" id="3.30.40.10">
    <property type="entry name" value="Zinc/RING finger domain, C3HC4 (zinc finger)"/>
    <property type="match status" value="1"/>
</dbReference>
<accession>A0A9P8Q109</accession>
<evidence type="ECO:0000256" key="4">
    <source>
        <dbReference type="SAM" id="Coils"/>
    </source>
</evidence>
<keyword evidence="2" id="KW-0863">Zinc-finger</keyword>
<feature type="compositionally biased region" description="Polar residues" evidence="5">
    <location>
        <begin position="606"/>
        <end position="620"/>
    </location>
</feature>
<dbReference type="Proteomes" id="UP000774326">
    <property type="component" value="Unassembled WGS sequence"/>
</dbReference>
<proteinExistence type="predicted"/>
<dbReference type="InterPro" id="IPR013083">
    <property type="entry name" value="Znf_RING/FYVE/PHD"/>
</dbReference>
<dbReference type="InterPro" id="IPR019786">
    <property type="entry name" value="Zinc_finger_PHD-type_CS"/>
</dbReference>
<feature type="compositionally biased region" description="Polar residues" evidence="5">
    <location>
        <begin position="636"/>
        <end position="652"/>
    </location>
</feature>
<feature type="compositionally biased region" description="Polar residues" evidence="5">
    <location>
        <begin position="391"/>
        <end position="405"/>
    </location>
</feature>
<reference evidence="6" key="1">
    <citation type="journal article" date="2021" name="Open Biol.">
        <title>Shared evolutionary footprints suggest mitochondrial oxidative damage underlies multiple complex I losses in fungi.</title>
        <authorList>
            <person name="Schikora-Tamarit M.A."/>
            <person name="Marcet-Houben M."/>
            <person name="Nosek J."/>
            <person name="Gabaldon T."/>
        </authorList>
    </citation>
    <scope>NUCLEOTIDE SEQUENCE</scope>
    <source>
        <strain evidence="6">CBS2887</strain>
    </source>
</reference>
<dbReference type="SUPFAM" id="SSF57903">
    <property type="entry name" value="FYVE/PHD zinc finger"/>
    <property type="match status" value="1"/>
</dbReference>
<organism evidence="6 7">
    <name type="scientific">Wickerhamomyces pijperi</name>
    <name type="common">Yeast</name>
    <name type="synonym">Pichia pijperi</name>
    <dbReference type="NCBI Taxonomy" id="599730"/>
    <lineage>
        <taxon>Eukaryota</taxon>
        <taxon>Fungi</taxon>
        <taxon>Dikarya</taxon>
        <taxon>Ascomycota</taxon>
        <taxon>Saccharomycotina</taxon>
        <taxon>Saccharomycetes</taxon>
        <taxon>Phaffomycetales</taxon>
        <taxon>Wickerhamomycetaceae</taxon>
        <taxon>Wickerhamomyces</taxon>
    </lineage>
</organism>
<gene>
    <name evidence="6" type="ORF">WICPIJ_006819</name>
</gene>
<protein>
    <recommendedName>
        <fullName evidence="8">Zinc finger PHD-type domain-containing protein</fullName>
    </recommendedName>
</protein>
<evidence type="ECO:0008006" key="8">
    <source>
        <dbReference type="Google" id="ProtNLM"/>
    </source>
</evidence>
<keyword evidence="4" id="KW-0175">Coiled coil</keyword>
<evidence type="ECO:0000256" key="2">
    <source>
        <dbReference type="ARBA" id="ARBA00022771"/>
    </source>
</evidence>